<feature type="signal peptide" evidence="1">
    <location>
        <begin position="1"/>
        <end position="20"/>
    </location>
</feature>
<dbReference type="Proteomes" id="UP000199312">
    <property type="component" value="Unassembled WGS sequence"/>
</dbReference>
<feature type="chain" id="PRO_5011630799" description="DUF4920 domain-containing protein" evidence="1">
    <location>
        <begin position="21"/>
        <end position="154"/>
    </location>
</feature>
<keyword evidence="1" id="KW-0732">Signal</keyword>
<evidence type="ECO:0008006" key="4">
    <source>
        <dbReference type="Google" id="ProtNLM"/>
    </source>
</evidence>
<dbReference type="Pfam" id="PF16267">
    <property type="entry name" value="DUF4920"/>
    <property type="match status" value="1"/>
</dbReference>
<name>A0A1I6R2L5_9FLAO</name>
<organism evidence="2 3">
    <name type="scientific">Lutibacter maritimus</name>
    <dbReference type="NCBI Taxonomy" id="593133"/>
    <lineage>
        <taxon>Bacteria</taxon>
        <taxon>Pseudomonadati</taxon>
        <taxon>Bacteroidota</taxon>
        <taxon>Flavobacteriia</taxon>
        <taxon>Flavobacteriales</taxon>
        <taxon>Flavobacteriaceae</taxon>
        <taxon>Lutibacter</taxon>
    </lineage>
</organism>
<evidence type="ECO:0000313" key="3">
    <source>
        <dbReference type="Proteomes" id="UP000199312"/>
    </source>
</evidence>
<proteinExistence type="predicted"/>
<dbReference type="STRING" id="593133.SAMN04488006_2107"/>
<accession>A0A1I6R2L5</accession>
<evidence type="ECO:0000256" key="1">
    <source>
        <dbReference type="SAM" id="SignalP"/>
    </source>
</evidence>
<dbReference type="InterPro" id="IPR032577">
    <property type="entry name" value="DUF4920"/>
</dbReference>
<keyword evidence="3" id="KW-1185">Reference proteome</keyword>
<gene>
    <name evidence="2" type="ORF">SAMN04488006_2107</name>
</gene>
<dbReference type="AlphaFoldDB" id="A0A1I6R2L5"/>
<dbReference type="RefSeq" id="WP_090225846.1">
    <property type="nucleotide sequence ID" value="NZ_FOZP01000005.1"/>
</dbReference>
<sequence>MKRFVLFLLLSVVFIFNSHSQEGVKYGKKLVLKEKTQISELFKNPKKYVGKTVQVEGLIVKVCEKRGCWIDIVSDKEFEKIRLKVDDGVIVFPMEEKGKKIIAEGVFEALVYTKEDLIEQGEHMAKEYGTKFDPKTITKGKTEYRLKGLGAVVN</sequence>
<evidence type="ECO:0000313" key="2">
    <source>
        <dbReference type="EMBL" id="SFS58925.1"/>
    </source>
</evidence>
<reference evidence="3" key="1">
    <citation type="submission" date="2016-10" db="EMBL/GenBank/DDBJ databases">
        <authorList>
            <person name="Varghese N."/>
            <person name="Submissions S."/>
        </authorList>
    </citation>
    <scope>NUCLEOTIDE SEQUENCE [LARGE SCALE GENOMIC DNA]</scope>
    <source>
        <strain evidence="3">DSM 24450</strain>
    </source>
</reference>
<protein>
    <recommendedName>
        <fullName evidence="4">DUF4920 domain-containing protein</fullName>
    </recommendedName>
</protein>
<dbReference type="EMBL" id="FOZP01000005">
    <property type="protein sequence ID" value="SFS58925.1"/>
    <property type="molecule type" value="Genomic_DNA"/>
</dbReference>
<dbReference type="OrthoDB" id="129527at2"/>